<evidence type="ECO:0000256" key="2">
    <source>
        <dbReference type="ARBA" id="ARBA00008789"/>
    </source>
</evidence>
<dbReference type="PANTHER" id="PTHR16024">
    <property type="entry name" value="XK-RELATED PROTEIN"/>
    <property type="match status" value="1"/>
</dbReference>
<evidence type="ECO:0000256" key="5">
    <source>
        <dbReference type="ARBA" id="ARBA00022989"/>
    </source>
</evidence>
<reference evidence="8" key="1">
    <citation type="submission" date="2016-11" db="UniProtKB">
        <authorList>
            <consortium name="WormBaseParasite"/>
        </authorList>
    </citation>
    <scope>IDENTIFICATION</scope>
    <source>
        <strain evidence="8">pt0022</strain>
    </source>
</reference>
<feature type="transmembrane region" description="Helical" evidence="7">
    <location>
        <begin position="300"/>
        <end position="321"/>
    </location>
</feature>
<dbReference type="GO" id="GO:1902742">
    <property type="term" value="P:apoptotic process involved in development"/>
    <property type="evidence" value="ECO:0007669"/>
    <property type="project" value="TreeGrafter"/>
</dbReference>
<evidence type="ECO:0000256" key="1">
    <source>
        <dbReference type="ARBA" id="ARBA00004651"/>
    </source>
</evidence>
<feature type="transmembrane region" description="Helical" evidence="7">
    <location>
        <begin position="85"/>
        <end position="110"/>
    </location>
</feature>
<keyword evidence="5 7" id="KW-1133">Transmembrane helix</keyword>
<dbReference type="GO" id="GO:0043652">
    <property type="term" value="P:engulfment of apoptotic cell"/>
    <property type="evidence" value="ECO:0007669"/>
    <property type="project" value="TreeGrafter"/>
</dbReference>
<dbReference type="InterPro" id="IPR050895">
    <property type="entry name" value="XK-related_scramblase"/>
</dbReference>
<dbReference type="PANTHER" id="PTHR16024:SF6">
    <property type="entry name" value="XK-RELATED PROTEIN"/>
    <property type="match status" value="1"/>
</dbReference>
<dbReference type="WBParaSite" id="maker-PairedContig_372-snap-gene-1.18-mRNA-1">
    <property type="protein sequence ID" value="maker-PairedContig_372-snap-gene-1.18-mRNA-1"/>
    <property type="gene ID" value="maker-PairedContig_372-snap-gene-1.18"/>
</dbReference>
<name>A0A1I8EP89_WUCBA</name>
<evidence type="ECO:0000256" key="3">
    <source>
        <dbReference type="ARBA" id="ARBA00022475"/>
    </source>
</evidence>
<keyword evidence="4 7" id="KW-0812">Transmembrane</keyword>
<sequence length="438" mass="50455">MRETDNEDPLRNKSDGTTHFWKYPVKRGIKFEDDAFKDCTDRLPQKLTVRNFDIFCFIFSAASYLADIGSDATVAYIHYCEHRMWAFIFIAVLTVLPSLILNIVSFIWWIDDVSARAVQLGMKHAYSKQFTFRIIMCLLQISPLVWYVEAILAAIKFRMAEKRSEKLSSYIAMIQAERDAALLRFFEAFLESVPQMLVQGIALTHAFYSLNPSNNFPEWMLTQVVSISFSLLSSCWSFVIQHRSLRLSRPDKENITPSGALMQPFETKFKNKSVKVGLIVICAAVHFFAPYNMAEGRSRYRYTVAYCIEAIEIVILLKMAMGNERYTLPYKEYVEIGVYLLFLIGIFFMLLYYGCFHPNIVHCHRTGAVSSSRIRTSQIVLSPSSHVMEEFNYCSHLIIIIFSYYPCGKICKLPLVSLAHLSKIRKEVSPADFSVKIK</sequence>
<comment type="subcellular location">
    <subcellularLocation>
        <location evidence="1">Cell membrane</location>
        <topology evidence="1">Multi-pass membrane protein</topology>
    </subcellularLocation>
    <subcellularLocation>
        <location evidence="7">Membrane</location>
        <topology evidence="7">Multi-pass membrane protein</topology>
    </subcellularLocation>
</comment>
<feature type="transmembrane region" description="Helical" evidence="7">
    <location>
        <begin position="130"/>
        <end position="155"/>
    </location>
</feature>
<organism evidence="8">
    <name type="scientific">Wuchereria bancrofti</name>
    <dbReference type="NCBI Taxonomy" id="6293"/>
    <lineage>
        <taxon>Eukaryota</taxon>
        <taxon>Metazoa</taxon>
        <taxon>Ecdysozoa</taxon>
        <taxon>Nematoda</taxon>
        <taxon>Chromadorea</taxon>
        <taxon>Rhabditida</taxon>
        <taxon>Spirurina</taxon>
        <taxon>Spiruromorpha</taxon>
        <taxon>Filarioidea</taxon>
        <taxon>Onchocercidae</taxon>
        <taxon>Wuchereria</taxon>
    </lineage>
</organism>
<dbReference type="AlphaFoldDB" id="A0A1I8EP89"/>
<evidence type="ECO:0000256" key="6">
    <source>
        <dbReference type="ARBA" id="ARBA00023136"/>
    </source>
</evidence>
<dbReference type="InterPro" id="IPR018629">
    <property type="entry name" value="XK-rel"/>
</dbReference>
<feature type="transmembrane region" description="Helical" evidence="7">
    <location>
        <begin position="333"/>
        <end position="353"/>
    </location>
</feature>
<feature type="transmembrane region" description="Helical" evidence="7">
    <location>
        <begin position="220"/>
        <end position="240"/>
    </location>
</feature>
<dbReference type="GO" id="GO:0070782">
    <property type="term" value="P:phosphatidylserine exposure on apoptotic cell surface"/>
    <property type="evidence" value="ECO:0007669"/>
    <property type="project" value="TreeGrafter"/>
</dbReference>
<keyword evidence="6 7" id="KW-0472">Membrane</keyword>
<evidence type="ECO:0000256" key="7">
    <source>
        <dbReference type="RuleBase" id="RU910716"/>
    </source>
</evidence>
<accession>A0A1I8EP89</accession>
<evidence type="ECO:0000256" key="4">
    <source>
        <dbReference type="ARBA" id="ARBA00022692"/>
    </source>
</evidence>
<dbReference type="Pfam" id="PF09815">
    <property type="entry name" value="XK-related"/>
    <property type="match status" value="2"/>
</dbReference>
<protein>
    <recommendedName>
        <fullName evidence="7">XK-related protein</fullName>
    </recommendedName>
</protein>
<evidence type="ECO:0000313" key="8">
    <source>
        <dbReference type="WBParaSite" id="maker-PairedContig_372-snap-gene-1.18-mRNA-1"/>
    </source>
</evidence>
<keyword evidence="3" id="KW-1003">Cell membrane</keyword>
<comment type="similarity">
    <text evidence="2 7">Belongs to the XK family.</text>
</comment>
<proteinExistence type="inferred from homology"/>
<dbReference type="STRING" id="6293.A0A1I8EP89"/>
<dbReference type="GO" id="GO:0005886">
    <property type="term" value="C:plasma membrane"/>
    <property type="evidence" value="ECO:0007669"/>
    <property type="project" value="UniProtKB-SubCell"/>
</dbReference>